<dbReference type="EMBL" id="VIVL01000005">
    <property type="protein sequence ID" value="TWD85815.1"/>
    <property type="molecule type" value="Genomic_DNA"/>
</dbReference>
<protein>
    <recommendedName>
        <fullName evidence="3">Glycosyltransferase</fullName>
    </recommendedName>
</protein>
<evidence type="ECO:0008006" key="3">
    <source>
        <dbReference type="Google" id="ProtNLM"/>
    </source>
</evidence>
<dbReference type="OrthoDB" id="6679586at2"/>
<dbReference type="AlphaFoldDB" id="A0A561C3Q3"/>
<organism evidence="1 2">
    <name type="scientific">Variovorax beijingensis</name>
    <dbReference type="NCBI Taxonomy" id="2496117"/>
    <lineage>
        <taxon>Bacteria</taxon>
        <taxon>Pseudomonadati</taxon>
        <taxon>Pseudomonadota</taxon>
        <taxon>Betaproteobacteria</taxon>
        <taxon>Burkholderiales</taxon>
        <taxon>Comamonadaceae</taxon>
        <taxon>Variovorax</taxon>
    </lineage>
</organism>
<name>A0A561C3Q3_9BURK</name>
<dbReference type="Gene3D" id="3.90.550.40">
    <property type="match status" value="1"/>
</dbReference>
<sequence length="258" mass="28358">MPNARKVANLGIATPAYNNTVLMSYANTLFGIQALAMNAGIGCRLLWSSSSSVIAVARNLLADEFLRDDRLSHLLFVDADMSFPPEDLMRMLVASESLGPHDVVAAISPRKRLNWERVTAAARTQPQLTGRDMATLAGSFEGMFKPISGRMDEVFEDRPVEVEAIGTGVMLIGRCVLEHLIAHGVQRVRMGSQHIELNVFFEDTVVDGFHISEDISFCNKVRRAGGRVWGVPWFRMTHGGNYDHIGDIGAISRAGMTL</sequence>
<reference evidence="1 2" key="1">
    <citation type="submission" date="2019-06" db="EMBL/GenBank/DDBJ databases">
        <title>Sorghum-associated microbial communities from plants grown in Nebraska, USA.</title>
        <authorList>
            <person name="Schachtman D."/>
        </authorList>
    </citation>
    <scope>NUCLEOTIDE SEQUENCE [LARGE SCALE GENOMIC DNA]</scope>
    <source>
        <strain evidence="1 2">T529</strain>
    </source>
</reference>
<evidence type="ECO:0000313" key="1">
    <source>
        <dbReference type="EMBL" id="TWD85815.1"/>
    </source>
</evidence>
<evidence type="ECO:0000313" key="2">
    <source>
        <dbReference type="Proteomes" id="UP000319722"/>
    </source>
</evidence>
<dbReference type="InterPro" id="IPR029044">
    <property type="entry name" value="Nucleotide-diphossugar_trans"/>
</dbReference>
<dbReference type="RefSeq" id="WP_145744452.1">
    <property type="nucleotide sequence ID" value="NZ_VIVL01000005.1"/>
</dbReference>
<dbReference type="SUPFAM" id="SSF53448">
    <property type="entry name" value="Nucleotide-diphospho-sugar transferases"/>
    <property type="match status" value="1"/>
</dbReference>
<proteinExistence type="predicted"/>
<accession>A0A561C3Q3</accession>
<gene>
    <name evidence="1" type="ORF">FB547_105327</name>
</gene>
<dbReference type="Proteomes" id="UP000319722">
    <property type="component" value="Unassembled WGS sequence"/>
</dbReference>
<comment type="caution">
    <text evidence="1">The sequence shown here is derived from an EMBL/GenBank/DDBJ whole genome shotgun (WGS) entry which is preliminary data.</text>
</comment>